<feature type="transmembrane region" description="Helical" evidence="1">
    <location>
        <begin position="130"/>
        <end position="149"/>
    </location>
</feature>
<dbReference type="RefSeq" id="WP_211558795.1">
    <property type="nucleotide sequence ID" value="NZ_JAGVRK010000001.1"/>
</dbReference>
<accession>A0ABS5LFG0</accession>
<evidence type="ECO:0008006" key="4">
    <source>
        <dbReference type="Google" id="ProtNLM"/>
    </source>
</evidence>
<protein>
    <recommendedName>
        <fullName evidence="4">Integral membrane protein</fullName>
    </recommendedName>
</protein>
<feature type="transmembrane region" description="Helical" evidence="1">
    <location>
        <begin position="76"/>
        <end position="95"/>
    </location>
</feature>
<reference evidence="2 3" key="1">
    <citation type="submission" date="2021-04" db="EMBL/GenBank/DDBJ databases">
        <title>Metabacillus sp. strain KIGAM252 whole genome sequence.</title>
        <authorList>
            <person name="Seo M.-J."/>
            <person name="Cho E.-S."/>
            <person name="Hwang C.Y."/>
            <person name="Yoon D.J."/>
        </authorList>
    </citation>
    <scope>NUCLEOTIDE SEQUENCE [LARGE SCALE GENOMIC DNA]</scope>
    <source>
        <strain evidence="2 3">KIGAM252</strain>
    </source>
</reference>
<keyword evidence="1" id="KW-0812">Transmembrane</keyword>
<name>A0ABS5LFG0_9BACI</name>
<organism evidence="2 3">
    <name type="scientific">Metabacillus flavus</name>
    <dbReference type="NCBI Taxonomy" id="2823519"/>
    <lineage>
        <taxon>Bacteria</taxon>
        <taxon>Bacillati</taxon>
        <taxon>Bacillota</taxon>
        <taxon>Bacilli</taxon>
        <taxon>Bacillales</taxon>
        <taxon>Bacillaceae</taxon>
        <taxon>Metabacillus</taxon>
    </lineage>
</organism>
<evidence type="ECO:0000256" key="1">
    <source>
        <dbReference type="SAM" id="Phobius"/>
    </source>
</evidence>
<feature type="transmembrane region" description="Helical" evidence="1">
    <location>
        <begin position="29"/>
        <end position="47"/>
    </location>
</feature>
<sequence>MQGILFYWVSWALWIACTFLMNKSNLRTFFSFFLLLLIISAGLYISLPAGEMGAAFLMLYIGCSGAAAYRRLHRSLRFMVSALGITAGYTGIKLMQLFDPVWFTISPFFVLFMIIFIAAGLLGKSFPEKVCLFLIGICNGEMLYEYIILPVSGALSIGQETFLDFSLLGMAGFSIWGLMEWYSNLGNQTYQKPSKAKQSRNA</sequence>
<evidence type="ECO:0000313" key="3">
    <source>
        <dbReference type="Proteomes" id="UP000682403"/>
    </source>
</evidence>
<dbReference type="Pfam" id="PF24124">
    <property type="entry name" value="YphA"/>
    <property type="match status" value="1"/>
</dbReference>
<gene>
    <name evidence="2" type="ORF">J9317_11695</name>
</gene>
<comment type="caution">
    <text evidence="2">The sequence shown here is derived from an EMBL/GenBank/DDBJ whole genome shotgun (WGS) entry which is preliminary data.</text>
</comment>
<dbReference type="Proteomes" id="UP000682403">
    <property type="component" value="Unassembled WGS sequence"/>
</dbReference>
<feature type="transmembrane region" description="Helical" evidence="1">
    <location>
        <begin position="161"/>
        <end position="182"/>
    </location>
</feature>
<feature type="transmembrane region" description="Helical" evidence="1">
    <location>
        <begin position="53"/>
        <end position="69"/>
    </location>
</feature>
<dbReference type="InterPro" id="IPR014617">
    <property type="entry name" value="YphA_Bacsu"/>
</dbReference>
<dbReference type="PIRSF" id="PIRSF036710">
    <property type="entry name" value="YphA_Bacsu"/>
    <property type="match status" value="1"/>
</dbReference>
<evidence type="ECO:0000313" key="2">
    <source>
        <dbReference type="EMBL" id="MBS2969427.1"/>
    </source>
</evidence>
<dbReference type="EMBL" id="JAGVRK010000001">
    <property type="protein sequence ID" value="MBS2969427.1"/>
    <property type="molecule type" value="Genomic_DNA"/>
</dbReference>
<proteinExistence type="predicted"/>
<keyword evidence="1" id="KW-0472">Membrane</keyword>
<keyword evidence="3" id="KW-1185">Reference proteome</keyword>
<feature type="transmembrane region" description="Helical" evidence="1">
    <location>
        <begin position="6"/>
        <end position="22"/>
    </location>
</feature>
<feature type="transmembrane region" description="Helical" evidence="1">
    <location>
        <begin position="101"/>
        <end position="123"/>
    </location>
</feature>
<keyword evidence="1" id="KW-1133">Transmembrane helix</keyword>